<evidence type="ECO:0000313" key="1">
    <source>
        <dbReference type="EMBL" id="MDI1493534.1"/>
    </source>
</evidence>
<evidence type="ECO:0008006" key="3">
    <source>
        <dbReference type="Google" id="ProtNLM"/>
    </source>
</evidence>
<organism evidence="1 2">
    <name type="scientific">Ramalina farinacea</name>
    <dbReference type="NCBI Taxonomy" id="258253"/>
    <lineage>
        <taxon>Eukaryota</taxon>
        <taxon>Fungi</taxon>
        <taxon>Dikarya</taxon>
        <taxon>Ascomycota</taxon>
        <taxon>Pezizomycotina</taxon>
        <taxon>Lecanoromycetes</taxon>
        <taxon>OSLEUM clade</taxon>
        <taxon>Lecanoromycetidae</taxon>
        <taxon>Lecanorales</taxon>
        <taxon>Lecanorineae</taxon>
        <taxon>Ramalinaceae</taxon>
        <taxon>Ramalina</taxon>
    </lineage>
</organism>
<sequence length="363" mass="41616">MPIDQSVRYVFLFDPIAEELLTIPRADLKANEAEYKIGRVPNFVNHIMFFQDSLHIFGRSLRFQGRLTKLGKMVGMCNDNSRLLSIPAEIRLIIYEHVFASETVPFRSLDLRAYGPYKRVTAGSKARFLLTCRKIAKEATPSLYAHHVFHFSHAYHMFRFSEAPQSQQPFSTYLPRLSALFSIFGGGRMAMLSHVSISYFLDNVWADRLNVFDTAFRGSKDDPEVLDTVLTEMVQFFRHACPRLKSLTLEMATGSSPRLLKDYCTADIELPKTATTTARFGSVLDYKVLQELKEMSCLKGGSLERLRLVAVTEQRPEGKTMQIVGAGSKRWHAIKYRHAHPQPMWVFAVDKDFKKEWCERNGK</sequence>
<keyword evidence="2" id="KW-1185">Reference proteome</keyword>
<gene>
    <name evidence="1" type="ORF">OHK93_005324</name>
</gene>
<dbReference type="EMBL" id="JAPUFD010000027">
    <property type="protein sequence ID" value="MDI1493534.1"/>
    <property type="molecule type" value="Genomic_DNA"/>
</dbReference>
<comment type="caution">
    <text evidence="1">The sequence shown here is derived from an EMBL/GenBank/DDBJ whole genome shotgun (WGS) entry which is preliminary data.</text>
</comment>
<dbReference type="AlphaFoldDB" id="A0AA43QXR4"/>
<proteinExistence type="predicted"/>
<reference evidence="1" key="1">
    <citation type="journal article" date="2023" name="Genome Biol. Evol.">
        <title>First Whole Genome Sequence and Flow Cytometry Genome Size Data for the Lichen-Forming Fungus Ramalina farinacea (Ascomycota).</title>
        <authorList>
            <person name="Llewellyn T."/>
            <person name="Mian S."/>
            <person name="Hill R."/>
            <person name="Leitch I.J."/>
            <person name="Gaya E."/>
        </authorList>
    </citation>
    <scope>NUCLEOTIDE SEQUENCE</scope>
    <source>
        <strain evidence="1">LIQ254RAFAR</strain>
    </source>
</reference>
<name>A0AA43QXR4_9LECA</name>
<accession>A0AA43QXR4</accession>
<dbReference type="PANTHER" id="PTHR38790">
    <property type="entry name" value="2EXR DOMAIN-CONTAINING PROTEIN-RELATED"/>
    <property type="match status" value="1"/>
</dbReference>
<protein>
    <recommendedName>
        <fullName evidence="3">F-box domain-containing protein</fullName>
    </recommendedName>
</protein>
<evidence type="ECO:0000313" key="2">
    <source>
        <dbReference type="Proteomes" id="UP001161017"/>
    </source>
</evidence>
<dbReference type="Proteomes" id="UP001161017">
    <property type="component" value="Unassembled WGS sequence"/>
</dbReference>